<organism evidence="2 3">
    <name type="scientific">Curvularia kusanoi</name>
    <name type="common">Cochliobolus kusanoi</name>
    <dbReference type="NCBI Taxonomy" id="90978"/>
    <lineage>
        <taxon>Eukaryota</taxon>
        <taxon>Fungi</taxon>
        <taxon>Dikarya</taxon>
        <taxon>Ascomycota</taxon>
        <taxon>Pezizomycotina</taxon>
        <taxon>Dothideomycetes</taxon>
        <taxon>Pleosporomycetidae</taxon>
        <taxon>Pleosporales</taxon>
        <taxon>Pleosporineae</taxon>
        <taxon>Pleosporaceae</taxon>
        <taxon>Curvularia</taxon>
    </lineage>
</organism>
<gene>
    <name evidence="2" type="ORF">E8E13_005460</name>
</gene>
<reference evidence="2" key="1">
    <citation type="submission" date="2019-04" db="EMBL/GenBank/DDBJ databases">
        <title>Sequencing of skin fungus with MAO and IRED activity.</title>
        <authorList>
            <person name="Marsaioli A.J."/>
            <person name="Bonatto J.M.C."/>
            <person name="Reis Junior O."/>
        </authorList>
    </citation>
    <scope>NUCLEOTIDE SEQUENCE</scope>
    <source>
        <strain evidence="2">30M1</strain>
    </source>
</reference>
<feature type="domain" description="Heterokaryon incompatibility" evidence="1">
    <location>
        <begin position="57"/>
        <end position="167"/>
    </location>
</feature>
<dbReference type="Pfam" id="PF06985">
    <property type="entry name" value="HET"/>
    <property type="match status" value="1"/>
</dbReference>
<protein>
    <recommendedName>
        <fullName evidence="1">Heterokaryon incompatibility domain-containing protein</fullName>
    </recommendedName>
</protein>
<accession>A0A9P4T8X3</accession>
<dbReference type="Proteomes" id="UP000801428">
    <property type="component" value="Unassembled WGS sequence"/>
</dbReference>
<dbReference type="InterPro" id="IPR010730">
    <property type="entry name" value="HET"/>
</dbReference>
<dbReference type="PANTHER" id="PTHR33112:SF12">
    <property type="entry name" value="HETEROKARYON INCOMPATIBILITY DOMAIN-CONTAINING PROTEIN"/>
    <property type="match status" value="1"/>
</dbReference>
<comment type="caution">
    <text evidence="2">The sequence shown here is derived from an EMBL/GenBank/DDBJ whole genome shotgun (WGS) entry which is preliminary data.</text>
</comment>
<name>A0A9P4T8X3_CURKU</name>
<dbReference type="AlphaFoldDB" id="A0A9P4T8X3"/>
<proteinExistence type="predicted"/>
<dbReference type="PANTHER" id="PTHR33112">
    <property type="entry name" value="DOMAIN PROTEIN, PUTATIVE-RELATED"/>
    <property type="match status" value="1"/>
</dbReference>
<sequence>MDLLRGWIDTCNNEHAGVCHTFADPWARIELTTNLHFIDVEQRCLVNQRNLSDPSRYVALSYVWGTDKDPLQTLHSNVEAFSQAGAFCTEQYTPPLTILDSMEIVRSLGLKYLWVDRFCIIQDDETSKTTHLAAMASIYANAYFTIAACDGDASSGLAGSTAERQREAPYERFKFGETCQMLHMVPTKLRKNGRRTFAAAEVENGLRATHFHNITIYLGRSSEGAQNKQVIKDIHWWEKHPAPVDMDHSLDMDHSYEFVRHAWKYPPSGPRVKCVDAKVMDPIQQHPMHIRLSTQHLHAWVVSKSDQDHKLSSLPGYGYYPATRDLYLNFPRPFLFTKGGDVVGHLETDFKDVAQQCSGRNESMELDLICIGGLEFEWNLKVATHVSGARFAHLECEPDCALWREFCKFGPDWKFRFYNVLWVEWKDGVAYRKGIGKIWADCWDKLCPQPIDVVLG</sequence>
<evidence type="ECO:0000313" key="2">
    <source>
        <dbReference type="EMBL" id="KAF2997937.1"/>
    </source>
</evidence>
<keyword evidence="3" id="KW-1185">Reference proteome</keyword>
<evidence type="ECO:0000259" key="1">
    <source>
        <dbReference type="Pfam" id="PF06985"/>
    </source>
</evidence>
<dbReference type="EMBL" id="SWKU01000021">
    <property type="protein sequence ID" value="KAF2997937.1"/>
    <property type="molecule type" value="Genomic_DNA"/>
</dbReference>
<dbReference type="OrthoDB" id="5135333at2759"/>
<evidence type="ECO:0000313" key="3">
    <source>
        <dbReference type="Proteomes" id="UP000801428"/>
    </source>
</evidence>